<dbReference type="RefSeq" id="WP_179264419.1">
    <property type="nucleotide sequence ID" value="NZ_CP058601.1"/>
</dbReference>
<gene>
    <name evidence="3" type="ORF">HYG82_08005</name>
</gene>
<dbReference type="EMBL" id="CP058601">
    <property type="protein sequence ID" value="QLG51170.1"/>
    <property type="molecule type" value="Genomic_DNA"/>
</dbReference>
<accession>A0A7D5GN50</accession>
<reference evidence="3 4" key="1">
    <citation type="submission" date="2020-07" db="EMBL/GenBank/DDBJ databases">
        <authorList>
            <person name="Cui H."/>
        </authorList>
    </citation>
    <scope>NUCLEOTIDE SEQUENCE [LARGE SCALE GENOMIC DNA]</scope>
    <source>
        <strain evidence="3 4">YPL8</strain>
    </source>
</reference>
<dbReference type="OrthoDB" id="105697at2157"/>
<organism evidence="3 4">
    <name type="scientific">Natrinema halophilum</name>
    <dbReference type="NCBI Taxonomy" id="1699371"/>
    <lineage>
        <taxon>Archaea</taxon>
        <taxon>Methanobacteriati</taxon>
        <taxon>Methanobacteriota</taxon>
        <taxon>Stenosarchaea group</taxon>
        <taxon>Halobacteria</taxon>
        <taxon>Halobacteriales</taxon>
        <taxon>Natrialbaceae</taxon>
        <taxon>Natrinema</taxon>
    </lineage>
</organism>
<comment type="similarity">
    <text evidence="1">Belongs to the universal stress protein A family.</text>
</comment>
<evidence type="ECO:0000313" key="4">
    <source>
        <dbReference type="Proteomes" id="UP000509241"/>
    </source>
</evidence>
<dbReference type="InterPro" id="IPR006015">
    <property type="entry name" value="Universal_stress_UspA"/>
</dbReference>
<dbReference type="CDD" id="cd00293">
    <property type="entry name" value="USP-like"/>
    <property type="match status" value="2"/>
</dbReference>
<dbReference type="Pfam" id="PF00582">
    <property type="entry name" value="Usp"/>
    <property type="match status" value="2"/>
</dbReference>
<dbReference type="PANTHER" id="PTHR46268:SF6">
    <property type="entry name" value="UNIVERSAL STRESS PROTEIN UP12"/>
    <property type="match status" value="1"/>
</dbReference>
<dbReference type="PANTHER" id="PTHR46268">
    <property type="entry name" value="STRESS RESPONSE PROTEIN NHAX"/>
    <property type="match status" value="1"/>
</dbReference>
<dbReference type="InterPro" id="IPR014729">
    <property type="entry name" value="Rossmann-like_a/b/a_fold"/>
</dbReference>
<sequence length="291" mass="31086">MFTEILFPTDGSQGASAAFDHVLDIAAAHESTVHVLNVANTTRDSVLQIQGEIVDGLERQGERLVAETADQAQERGVNAVTAVHQGEPYSTICEYAESSDIDLIVMPTHGRQGLKRFLLGSTTERVVRRASVPVLTLRPDGDAPTYPYRRVLVPTDGSECAREALTIGTDVANAENAALHLLSAIATVSLGVDVRSDIQMSMLEETANEILADAAAYAAAAGVEPVAETVEYGPSIQRAIRSYVEGHDIDLVVVGTHGRTGLDRYLLGSVTEHLVRTASIPVLTVRNTSSE</sequence>
<evidence type="ECO:0000313" key="3">
    <source>
        <dbReference type="EMBL" id="QLG51170.1"/>
    </source>
</evidence>
<dbReference type="Gene3D" id="3.40.50.620">
    <property type="entry name" value="HUPs"/>
    <property type="match status" value="2"/>
</dbReference>
<dbReference type="AlphaFoldDB" id="A0A7D5GN50"/>
<feature type="domain" description="UspA" evidence="2">
    <location>
        <begin position="1"/>
        <end position="138"/>
    </location>
</feature>
<dbReference type="PRINTS" id="PR01438">
    <property type="entry name" value="UNVRSLSTRESS"/>
</dbReference>
<proteinExistence type="inferred from homology"/>
<name>A0A7D5GN50_9EURY</name>
<protein>
    <submittedName>
        <fullName evidence="3">Universal stress protein</fullName>
    </submittedName>
</protein>
<dbReference type="KEGG" id="haly:HYG82_08005"/>
<evidence type="ECO:0000256" key="1">
    <source>
        <dbReference type="ARBA" id="ARBA00008791"/>
    </source>
</evidence>
<feature type="domain" description="UspA" evidence="2">
    <location>
        <begin position="148"/>
        <end position="286"/>
    </location>
</feature>
<dbReference type="Proteomes" id="UP000509241">
    <property type="component" value="Chromosome"/>
</dbReference>
<dbReference type="SUPFAM" id="SSF52402">
    <property type="entry name" value="Adenine nucleotide alpha hydrolases-like"/>
    <property type="match status" value="2"/>
</dbReference>
<keyword evidence="4" id="KW-1185">Reference proteome</keyword>
<evidence type="ECO:0000259" key="2">
    <source>
        <dbReference type="Pfam" id="PF00582"/>
    </source>
</evidence>
<dbReference type="InterPro" id="IPR006016">
    <property type="entry name" value="UspA"/>
</dbReference>
<dbReference type="GeneID" id="56033226"/>